<reference evidence="1" key="1">
    <citation type="journal article" date="2017" name="J. Gen. Virol.">
        <title>Genome characterization of Turkey Rotavirus G strains from the United States identifies potential recombination events with human Rotavirus B strains.</title>
        <authorList>
            <person name="Chen F."/>
            <person name="Knutson T.P."/>
            <person name="Porter R.E."/>
            <person name="Ciarlet M."/>
            <person name="Mor S.K."/>
            <person name="Marthaler D.G."/>
        </authorList>
    </citation>
    <scope>NUCLEOTIDE SEQUENCE</scope>
    <source>
        <strain evidence="1">RVG/turkey-wt/USA/Minnesota-2/2016</strain>
    </source>
</reference>
<organism evidence="1">
    <name type="scientific">Rotavirus G</name>
    <dbReference type="NCBI Taxonomy" id="183407"/>
    <lineage>
        <taxon>Viruses</taxon>
        <taxon>Riboviria</taxon>
        <taxon>Orthornavirae</taxon>
        <taxon>Duplornaviricota</taxon>
        <taxon>Resentoviricetes</taxon>
        <taxon>Reovirales</taxon>
        <taxon>Sedoreoviridae</taxon>
        <taxon>Rotavirus</taxon>
        <taxon>Rotavirus gammagastroenteritidis</taxon>
    </lineage>
</organism>
<gene>
    <name evidence="1" type="primary">NSP3</name>
</gene>
<accession>A0A2R2XE75</accession>
<evidence type="ECO:0000313" key="1">
    <source>
        <dbReference type="EMBL" id="ASV45201.1"/>
    </source>
</evidence>
<name>A0A2R2XE75_9REOV</name>
<protein>
    <submittedName>
        <fullName evidence="1">Non-structural protein 3</fullName>
    </submittedName>
</protein>
<sequence>MASLIADIVSRAAEKFGVNGEEMSAVVVDMMSDSGISIDEWREAYYEKRFPKKMTASTMAFQIKNLETEVKSLRIRAYEEGYNREKRTLSSFGIRQEDGKTVLEPKTRLAEIILQNTKGNLKLSGIPKQQYEQNLIDLETMRRENTDLIIMNSGLRAAIKDLEEKNTALATRNMTLEHDMEQTEIQMQEKIDHLEERLAELKPEQELKKEITQLEVRLHDAEKAMEQELDKVRREVRGQANREMMELRIELRTARRQLQERVDVFEDMEERIVELEDENRRLEQMVRGLAERANLEVESDYDNDFRETDESSDDDDDFDVVEHLMNEQPDQEGFSLEPNQYHELRVRFFDNDDGQADEIVERFNL</sequence>
<dbReference type="EMBL" id="MF120220">
    <property type="protein sequence ID" value="ASV45201.1"/>
    <property type="molecule type" value="Genomic_RNA"/>
</dbReference>
<proteinExistence type="predicted"/>
<dbReference type="CDD" id="cd20714">
    <property type="entry name" value="NSP3_rotavirus"/>
    <property type="match status" value="1"/>
</dbReference>